<keyword evidence="7 11" id="KW-0297">G-protein coupled receptor</keyword>
<keyword evidence="10 11" id="KW-0807">Transducer</keyword>
<evidence type="ECO:0000256" key="11">
    <source>
        <dbReference type="RuleBase" id="RU364061"/>
    </source>
</evidence>
<feature type="transmembrane region" description="Helical" evidence="11">
    <location>
        <begin position="270"/>
        <end position="289"/>
    </location>
</feature>
<dbReference type="GeneTree" id="ENSGT01030000234553"/>
<gene>
    <name evidence="13" type="primary">ORNANAV1R3234</name>
</gene>
<dbReference type="GO" id="GO:0019236">
    <property type="term" value="P:response to pheromone"/>
    <property type="evidence" value="ECO:0007669"/>
    <property type="project" value="UniProtKB-KW"/>
</dbReference>
<feature type="transmembrane region" description="Helical" evidence="11">
    <location>
        <begin position="167"/>
        <end position="184"/>
    </location>
</feature>
<dbReference type="OrthoDB" id="9606139at2759"/>
<dbReference type="Bgee" id="ENSOANG00000044128">
    <property type="expression patterns" value="Expressed in testis"/>
</dbReference>
<keyword evidence="5 11" id="KW-0812">Transmembrane</keyword>
<dbReference type="RefSeq" id="NP_001240555.1">
    <property type="nucleotide sequence ID" value="NM_001253626.2"/>
</dbReference>
<accession>A0A6I8NP31</accession>
<dbReference type="GO" id="GO:0005550">
    <property type="term" value="F:pheromone binding"/>
    <property type="evidence" value="ECO:0000318"/>
    <property type="project" value="GO_Central"/>
</dbReference>
<dbReference type="CTD" id="100073755"/>
<evidence type="ECO:0000256" key="9">
    <source>
        <dbReference type="ARBA" id="ARBA00023170"/>
    </source>
</evidence>
<name>A0A6I8NP31_ORNAN</name>
<dbReference type="InParanoid" id="A0A6I8NP31"/>
<comment type="similarity">
    <text evidence="2 11">Belongs to the G-protein coupled receptor 1 family.</text>
</comment>
<dbReference type="GO" id="GO:0005886">
    <property type="term" value="C:plasma membrane"/>
    <property type="evidence" value="ECO:0000318"/>
    <property type="project" value="GO_Central"/>
</dbReference>
<evidence type="ECO:0000256" key="3">
    <source>
        <dbReference type="ARBA" id="ARBA00022475"/>
    </source>
</evidence>
<dbReference type="Ensembl" id="ENSOANT00000072062.1">
    <property type="protein sequence ID" value="ENSOANP00000042890.1"/>
    <property type="gene ID" value="ENSOANG00000044128.1"/>
</dbReference>
<protein>
    <recommendedName>
        <fullName evidence="11">Vomeronasal type-1 receptor</fullName>
    </recommendedName>
</protein>
<dbReference type="SUPFAM" id="SSF81321">
    <property type="entry name" value="Family A G protein-coupled receptor-like"/>
    <property type="match status" value="1"/>
</dbReference>
<dbReference type="FunFam" id="1.20.1070.10:FF:000194">
    <property type="entry name" value="Vomeronasal type-1 receptor"/>
    <property type="match status" value="1"/>
</dbReference>
<dbReference type="OMA" id="SIFNART"/>
<evidence type="ECO:0000256" key="2">
    <source>
        <dbReference type="ARBA" id="ARBA00010663"/>
    </source>
</evidence>
<keyword evidence="14" id="KW-1185">Reference proteome</keyword>
<comment type="subcellular location">
    <subcellularLocation>
        <location evidence="1 11">Cell membrane</location>
        <topology evidence="1 11">Multi-pass membrane protein</topology>
    </subcellularLocation>
</comment>
<evidence type="ECO:0000256" key="10">
    <source>
        <dbReference type="ARBA" id="ARBA00023224"/>
    </source>
</evidence>
<evidence type="ECO:0000256" key="4">
    <source>
        <dbReference type="ARBA" id="ARBA00022507"/>
    </source>
</evidence>
<keyword evidence="8 11" id="KW-0472">Membrane</keyword>
<reference evidence="13" key="3">
    <citation type="submission" date="2025-09" db="UniProtKB">
        <authorList>
            <consortium name="Ensembl"/>
        </authorList>
    </citation>
    <scope>IDENTIFICATION</scope>
    <source>
        <strain evidence="13">Glennie</strain>
    </source>
</reference>
<dbReference type="AlphaFoldDB" id="A0A6I8NP31"/>
<dbReference type="GO" id="GO:0007606">
    <property type="term" value="P:sensory perception of chemical stimulus"/>
    <property type="evidence" value="ECO:0007669"/>
    <property type="project" value="UniProtKB-ARBA"/>
</dbReference>
<keyword evidence="4 11" id="KW-0589">Pheromone response</keyword>
<evidence type="ECO:0000256" key="1">
    <source>
        <dbReference type="ARBA" id="ARBA00004651"/>
    </source>
</evidence>
<organism evidence="13 14">
    <name type="scientific">Ornithorhynchus anatinus</name>
    <name type="common">Duckbill platypus</name>
    <dbReference type="NCBI Taxonomy" id="9258"/>
    <lineage>
        <taxon>Eukaryota</taxon>
        <taxon>Metazoa</taxon>
        <taxon>Chordata</taxon>
        <taxon>Craniata</taxon>
        <taxon>Vertebrata</taxon>
        <taxon>Euteleostomi</taxon>
        <taxon>Mammalia</taxon>
        <taxon>Monotremata</taxon>
        <taxon>Ornithorhynchidae</taxon>
        <taxon>Ornithorhynchus</taxon>
    </lineage>
</organism>
<proteinExistence type="inferred from homology"/>
<feature type="transmembrane region" description="Helical" evidence="11">
    <location>
        <begin position="128"/>
        <end position="146"/>
    </location>
</feature>
<evidence type="ECO:0000259" key="12">
    <source>
        <dbReference type="PROSITE" id="PS50262"/>
    </source>
</evidence>
<feature type="transmembrane region" description="Helical" evidence="11">
    <location>
        <begin position="190"/>
        <end position="208"/>
    </location>
</feature>
<keyword evidence="9 11" id="KW-0675">Receptor</keyword>
<dbReference type="PRINTS" id="PR01534">
    <property type="entry name" value="VOMERONASL1R"/>
</dbReference>
<dbReference type="Proteomes" id="UP000002279">
    <property type="component" value="Chromosome 15"/>
</dbReference>
<dbReference type="PROSITE" id="PS50262">
    <property type="entry name" value="G_PROTEIN_RECEP_F1_2"/>
    <property type="match status" value="1"/>
</dbReference>
<feature type="transmembrane region" description="Helical" evidence="11">
    <location>
        <begin position="46"/>
        <end position="64"/>
    </location>
</feature>
<evidence type="ECO:0000256" key="6">
    <source>
        <dbReference type="ARBA" id="ARBA00022989"/>
    </source>
</evidence>
<feature type="transmembrane region" description="Helical" evidence="11">
    <location>
        <begin position="12"/>
        <end position="34"/>
    </location>
</feature>
<keyword evidence="6 11" id="KW-1133">Transmembrane helix</keyword>
<dbReference type="GO" id="GO:0016503">
    <property type="term" value="F:pheromone receptor activity"/>
    <property type="evidence" value="ECO:0007669"/>
    <property type="project" value="InterPro"/>
</dbReference>
<dbReference type="GeneID" id="100073755"/>
<dbReference type="InterPro" id="IPR017452">
    <property type="entry name" value="GPCR_Rhodpsn_7TM"/>
</dbReference>
<reference evidence="13 14" key="1">
    <citation type="journal article" date="2008" name="Nature">
        <title>Genome analysis of the platypus reveals unique signatures of evolution.</title>
        <authorList>
            <person name="Warren W.C."/>
            <person name="Hillier L.W."/>
            <person name="Marshall Graves J.A."/>
            <person name="Birney E."/>
            <person name="Ponting C.P."/>
            <person name="Grutzner F."/>
            <person name="Belov K."/>
            <person name="Miller W."/>
            <person name="Clarke L."/>
            <person name="Chinwalla A.T."/>
            <person name="Yang S.P."/>
            <person name="Heger A."/>
            <person name="Locke D.P."/>
            <person name="Miethke P."/>
            <person name="Waters P.D."/>
            <person name="Veyrunes F."/>
            <person name="Fulton L."/>
            <person name="Fulton B."/>
            <person name="Graves T."/>
            <person name="Wallis J."/>
            <person name="Puente X.S."/>
            <person name="Lopez-Otin C."/>
            <person name="Ordonez G.R."/>
            <person name="Eichler E.E."/>
            <person name="Chen L."/>
            <person name="Cheng Z."/>
            <person name="Deakin J.E."/>
            <person name="Alsop A."/>
            <person name="Thompson K."/>
            <person name="Kirby P."/>
            <person name="Papenfuss A.T."/>
            <person name="Wakefield M.J."/>
            <person name="Olender T."/>
            <person name="Lancet D."/>
            <person name="Huttley G.A."/>
            <person name="Smit A.F."/>
            <person name="Pask A."/>
            <person name="Temple-Smith P."/>
            <person name="Batzer M.A."/>
            <person name="Walker J.A."/>
            <person name="Konkel M.K."/>
            <person name="Harris R.S."/>
            <person name="Whittington C.M."/>
            <person name="Wong E.S."/>
            <person name="Gemmell N.J."/>
            <person name="Buschiazzo E."/>
            <person name="Vargas Jentzsch I.M."/>
            <person name="Merkel A."/>
            <person name="Schmitz J."/>
            <person name="Zemann A."/>
            <person name="Churakov G."/>
            <person name="Kriegs J.O."/>
            <person name="Brosius J."/>
            <person name="Murchison E.P."/>
            <person name="Sachidanandam R."/>
            <person name="Smith C."/>
            <person name="Hannon G.J."/>
            <person name="Tsend-Ayush E."/>
            <person name="McMillan D."/>
            <person name="Attenborough R."/>
            <person name="Rens W."/>
            <person name="Ferguson-Smith M."/>
            <person name="Lefevre C.M."/>
            <person name="Sharp J.A."/>
            <person name="Nicholas K.R."/>
            <person name="Ray D.A."/>
            <person name="Kube M."/>
            <person name="Reinhardt R."/>
            <person name="Pringle T.H."/>
            <person name="Taylor J."/>
            <person name="Jones R.C."/>
            <person name="Nixon B."/>
            <person name="Dacheux J.L."/>
            <person name="Niwa H."/>
            <person name="Sekita Y."/>
            <person name="Huang X."/>
            <person name="Stark A."/>
            <person name="Kheradpour P."/>
            <person name="Kellis M."/>
            <person name="Flicek P."/>
            <person name="Chen Y."/>
            <person name="Webber C."/>
            <person name="Hardison R."/>
            <person name="Nelson J."/>
            <person name="Hallsworth-Pepin K."/>
            <person name="Delehaunty K."/>
            <person name="Markovic C."/>
            <person name="Minx P."/>
            <person name="Feng Y."/>
            <person name="Kremitzki C."/>
            <person name="Mitreva M."/>
            <person name="Glasscock J."/>
            <person name="Wylie T."/>
            <person name="Wohldmann P."/>
            <person name="Thiru P."/>
            <person name="Nhan M.N."/>
            <person name="Pohl C.S."/>
            <person name="Smith S.M."/>
            <person name="Hou S."/>
            <person name="Nefedov M."/>
            <person name="de Jong P.J."/>
            <person name="Renfree M.B."/>
            <person name="Mardis E.R."/>
            <person name="Wilson R.K."/>
        </authorList>
    </citation>
    <scope>NUCLEOTIDE SEQUENCE [LARGE SCALE GENOMIC DNA]</scope>
    <source>
        <strain evidence="13 14">Glennie</strain>
    </source>
</reference>
<dbReference type="Gene3D" id="1.20.1070.10">
    <property type="entry name" value="Rhodopsin 7-helix transmembrane proteins"/>
    <property type="match status" value="1"/>
</dbReference>
<dbReference type="InterPro" id="IPR004072">
    <property type="entry name" value="Vmron_rcpt_1"/>
</dbReference>
<feature type="domain" description="G-protein coupled receptors family 1 profile" evidence="12">
    <location>
        <begin position="22"/>
        <end position="286"/>
    </location>
</feature>
<sequence>MDASEMSYGILLLLQIITGIWRNVFLLLVCSRVVFTSHKMYPSDLILVQLALANTIILLTLGIPETMSAWGLKNFLDSFGCKILLYLYRVGRGLVISTTCLLSIFQAVTISPSRPRWAEIKAKLPRSILPSCLFCWVLSLLIEVTTPMYMETSRNLTNIQMTFIMKYCYSISPITVTTLVNTVVLSLRDLFFVGLMSTASGYMVFVLYRHHQQVQHLSGSGRSPRMMPEVRAAKNVITLVTLYVLLYGQGTVTLSILVNMREKSPRLVNYSKILSFTFSAISPFLIIHSNQRLRMFGRRTSPISNLNSTPAPNEVVCP</sequence>
<dbReference type="Pfam" id="PF03402">
    <property type="entry name" value="V1R"/>
    <property type="match status" value="1"/>
</dbReference>
<feature type="transmembrane region" description="Helical" evidence="11">
    <location>
        <begin position="85"/>
        <end position="108"/>
    </location>
</feature>
<evidence type="ECO:0000256" key="8">
    <source>
        <dbReference type="ARBA" id="ARBA00023136"/>
    </source>
</evidence>
<dbReference type="KEGG" id="oaa:100073755"/>
<dbReference type="PANTHER" id="PTHR24062">
    <property type="entry name" value="VOMERONASAL TYPE-1 RECEPTOR"/>
    <property type="match status" value="1"/>
</dbReference>
<reference evidence="13" key="2">
    <citation type="submission" date="2025-08" db="UniProtKB">
        <authorList>
            <consortium name="Ensembl"/>
        </authorList>
    </citation>
    <scope>IDENTIFICATION</scope>
    <source>
        <strain evidence="13">Glennie</strain>
    </source>
</reference>
<feature type="transmembrane region" description="Helical" evidence="11">
    <location>
        <begin position="236"/>
        <end position="258"/>
    </location>
</feature>
<keyword evidence="3 11" id="KW-1003">Cell membrane</keyword>
<evidence type="ECO:0000313" key="13">
    <source>
        <dbReference type="Ensembl" id="ENSOANP00000042890.1"/>
    </source>
</evidence>
<evidence type="ECO:0000256" key="7">
    <source>
        <dbReference type="ARBA" id="ARBA00023040"/>
    </source>
</evidence>
<evidence type="ECO:0000256" key="5">
    <source>
        <dbReference type="ARBA" id="ARBA00022692"/>
    </source>
</evidence>
<evidence type="ECO:0000313" key="14">
    <source>
        <dbReference type="Proteomes" id="UP000002279"/>
    </source>
</evidence>